<evidence type="ECO:0000313" key="2">
    <source>
        <dbReference type="EMBL" id="KDP34465.1"/>
    </source>
</evidence>
<organism evidence="2 3">
    <name type="scientific">Jatropha curcas</name>
    <name type="common">Barbados nut</name>
    <dbReference type="NCBI Taxonomy" id="180498"/>
    <lineage>
        <taxon>Eukaryota</taxon>
        <taxon>Viridiplantae</taxon>
        <taxon>Streptophyta</taxon>
        <taxon>Embryophyta</taxon>
        <taxon>Tracheophyta</taxon>
        <taxon>Spermatophyta</taxon>
        <taxon>Magnoliopsida</taxon>
        <taxon>eudicotyledons</taxon>
        <taxon>Gunneridae</taxon>
        <taxon>Pentapetalae</taxon>
        <taxon>rosids</taxon>
        <taxon>fabids</taxon>
        <taxon>Malpighiales</taxon>
        <taxon>Euphorbiaceae</taxon>
        <taxon>Crotonoideae</taxon>
        <taxon>Jatropheae</taxon>
        <taxon>Jatropha</taxon>
    </lineage>
</organism>
<evidence type="ECO:0000256" key="1">
    <source>
        <dbReference type="SAM" id="Coils"/>
    </source>
</evidence>
<reference evidence="2 3" key="1">
    <citation type="journal article" date="2014" name="PLoS ONE">
        <title>Global Analysis of Gene Expression Profiles in Physic Nut (Jatropha curcas L.) Seedlings Exposed to Salt Stress.</title>
        <authorList>
            <person name="Zhang L."/>
            <person name="Zhang C."/>
            <person name="Wu P."/>
            <person name="Chen Y."/>
            <person name="Li M."/>
            <person name="Jiang H."/>
            <person name="Wu G."/>
        </authorList>
    </citation>
    <scope>NUCLEOTIDE SEQUENCE [LARGE SCALE GENOMIC DNA]</scope>
    <source>
        <strain evidence="3">cv. GZQX0401</strain>
        <tissue evidence="2">Young leaves</tissue>
    </source>
</reference>
<keyword evidence="1" id="KW-0175">Coiled coil</keyword>
<proteinExistence type="predicted"/>
<dbReference type="AlphaFoldDB" id="A0A067KQ87"/>
<keyword evidence="3" id="KW-1185">Reference proteome</keyword>
<protein>
    <submittedName>
        <fullName evidence="2">Uncharacterized protein</fullName>
    </submittedName>
</protein>
<sequence>MALKKSKGSKLAKVVEAMKKKAVAESSGKRETPNPTAPLIPIRPLDIRGYFMQKYWFTRLSKLKSGYTEMEAKKNQMEDTLKDAEVSIREQELESKVGEMEGELQRF</sequence>
<dbReference type="Proteomes" id="UP000027138">
    <property type="component" value="Unassembled WGS sequence"/>
</dbReference>
<feature type="coiled-coil region" evidence="1">
    <location>
        <begin position="60"/>
        <end position="94"/>
    </location>
</feature>
<name>A0A067KQ87_JATCU</name>
<gene>
    <name evidence="2" type="ORF">JCGZ_11936</name>
</gene>
<accession>A0A067KQ87</accession>
<dbReference type="EMBL" id="KK914528">
    <property type="protein sequence ID" value="KDP34465.1"/>
    <property type="molecule type" value="Genomic_DNA"/>
</dbReference>
<evidence type="ECO:0000313" key="3">
    <source>
        <dbReference type="Proteomes" id="UP000027138"/>
    </source>
</evidence>